<dbReference type="ExpressionAtlas" id="A0A5S9WXS6">
    <property type="expression patterns" value="baseline"/>
</dbReference>
<evidence type="ECO:0000259" key="1">
    <source>
        <dbReference type="PROSITE" id="PS50181"/>
    </source>
</evidence>
<dbReference type="InterPro" id="IPR001810">
    <property type="entry name" value="F-box_dom"/>
</dbReference>
<dbReference type="EMBL" id="CACSHJ010000088">
    <property type="protein sequence ID" value="CAA0360456.1"/>
    <property type="molecule type" value="Genomic_DNA"/>
</dbReference>
<dbReference type="Pfam" id="PF00646">
    <property type="entry name" value="F-box"/>
    <property type="match status" value="1"/>
</dbReference>
<protein>
    <recommendedName>
        <fullName evidence="1">F-box domain-containing protein</fullName>
    </recommendedName>
</protein>
<evidence type="ECO:0000313" key="3">
    <source>
        <dbReference type="Proteomes" id="UP000434276"/>
    </source>
</evidence>
<name>A0A5S9WXS6_ARATH</name>
<dbReference type="Gene3D" id="1.20.1280.50">
    <property type="match status" value="1"/>
</dbReference>
<dbReference type="PANTHER" id="PTHR31672">
    <property type="entry name" value="BNACNNG10540D PROTEIN"/>
    <property type="match status" value="1"/>
</dbReference>
<dbReference type="InterPro" id="IPR017451">
    <property type="entry name" value="F-box-assoc_interact_dom"/>
</dbReference>
<reference evidence="2 3" key="1">
    <citation type="submission" date="2019-12" db="EMBL/GenBank/DDBJ databases">
        <authorList>
            <person name="Jiao W.-B."/>
            <person name="Schneeberger K."/>
        </authorList>
    </citation>
    <scope>NUCLEOTIDE SEQUENCE [LARGE SCALE GENOMIC DNA]</scope>
    <source>
        <strain evidence="3">cv. C24</strain>
    </source>
</reference>
<dbReference type="NCBIfam" id="TIGR01640">
    <property type="entry name" value="F_box_assoc_1"/>
    <property type="match status" value="1"/>
</dbReference>
<gene>
    <name evidence="2" type="ORF">C24_LOCUS7609</name>
</gene>
<dbReference type="OrthoDB" id="1867629at2759"/>
<dbReference type="InterPro" id="IPR050796">
    <property type="entry name" value="SCF_F-box_component"/>
</dbReference>
<dbReference type="AlphaFoldDB" id="A0A5S9WXS6"/>
<dbReference type="PANTHER" id="PTHR31672:SF13">
    <property type="entry name" value="F-BOX PROTEIN CPR30-LIKE"/>
    <property type="match status" value="1"/>
</dbReference>
<dbReference type="Pfam" id="PF07734">
    <property type="entry name" value="FBA_1"/>
    <property type="match status" value="1"/>
</dbReference>
<accession>A0A5S9WXS6</accession>
<dbReference type="SUPFAM" id="SSF81383">
    <property type="entry name" value="F-box domain"/>
    <property type="match status" value="1"/>
</dbReference>
<dbReference type="InterPro" id="IPR006527">
    <property type="entry name" value="F-box-assoc_dom_typ1"/>
</dbReference>
<dbReference type="PROSITE" id="PS50181">
    <property type="entry name" value="FBOX"/>
    <property type="match status" value="1"/>
</dbReference>
<proteinExistence type="predicted"/>
<dbReference type="Proteomes" id="UP000434276">
    <property type="component" value="Unassembled WGS sequence"/>
</dbReference>
<feature type="domain" description="F-box" evidence="1">
    <location>
        <begin position="1"/>
        <end position="46"/>
    </location>
</feature>
<sequence>MMFDDLPLDLESEILSRVRATCLKELQTTCKRWYSLFRDPRFVKKNLGKAATHVIVDDLGGYSVTKMNTLMHSINLYGIKNSFDPSTGVQVKLNVNDPEHYKILWWIQIDNRMSFNGYVLGYENNKSCESYKILNFEILLSSPAYSLGKFEIYEFNSDSWRILDGVSPNCFLHFDGVTLKGNTYWSSSDKEGKFILKFDFTTKRFRRLSLPIENNHDD</sequence>
<organism evidence="2 3">
    <name type="scientific">Arabidopsis thaliana</name>
    <name type="common">Mouse-ear cress</name>
    <dbReference type="NCBI Taxonomy" id="3702"/>
    <lineage>
        <taxon>Eukaryota</taxon>
        <taxon>Viridiplantae</taxon>
        <taxon>Streptophyta</taxon>
        <taxon>Embryophyta</taxon>
        <taxon>Tracheophyta</taxon>
        <taxon>Spermatophyta</taxon>
        <taxon>Magnoliopsida</taxon>
        <taxon>eudicotyledons</taxon>
        <taxon>Gunneridae</taxon>
        <taxon>Pentapetalae</taxon>
        <taxon>rosids</taxon>
        <taxon>malvids</taxon>
        <taxon>Brassicales</taxon>
        <taxon>Brassicaceae</taxon>
        <taxon>Camelineae</taxon>
        <taxon>Arabidopsis</taxon>
    </lineage>
</organism>
<evidence type="ECO:0000313" key="2">
    <source>
        <dbReference type="EMBL" id="CAA0360456.1"/>
    </source>
</evidence>
<dbReference type="InterPro" id="IPR036047">
    <property type="entry name" value="F-box-like_dom_sf"/>
</dbReference>